<dbReference type="Proteomes" id="UP000198836">
    <property type="component" value="Unassembled WGS sequence"/>
</dbReference>
<evidence type="ECO:0000313" key="4">
    <source>
        <dbReference type="Proteomes" id="UP000198836"/>
    </source>
</evidence>
<evidence type="ECO:0000256" key="1">
    <source>
        <dbReference type="SAM" id="MobiDB-lite"/>
    </source>
</evidence>
<feature type="transmembrane region" description="Helical" evidence="2">
    <location>
        <begin position="20"/>
        <end position="37"/>
    </location>
</feature>
<dbReference type="RefSeq" id="WP_090985734.1">
    <property type="nucleotide sequence ID" value="NZ_FOJM01000014.1"/>
</dbReference>
<evidence type="ECO:0000256" key="2">
    <source>
        <dbReference type="SAM" id="Phobius"/>
    </source>
</evidence>
<feature type="region of interest" description="Disordered" evidence="1">
    <location>
        <begin position="272"/>
        <end position="297"/>
    </location>
</feature>
<organism evidence="3 4">
    <name type="scientific">Pedobacter suwonensis</name>
    <dbReference type="NCBI Taxonomy" id="332999"/>
    <lineage>
        <taxon>Bacteria</taxon>
        <taxon>Pseudomonadati</taxon>
        <taxon>Bacteroidota</taxon>
        <taxon>Sphingobacteriia</taxon>
        <taxon>Sphingobacteriales</taxon>
        <taxon>Sphingobacteriaceae</taxon>
        <taxon>Pedobacter</taxon>
    </lineage>
</organism>
<dbReference type="AlphaFoldDB" id="A0A1I0TST8"/>
<dbReference type="EMBL" id="FOJM01000014">
    <property type="protein sequence ID" value="SFA54891.1"/>
    <property type="molecule type" value="Genomic_DNA"/>
</dbReference>
<accession>A0A1I0TST8</accession>
<evidence type="ECO:0000313" key="3">
    <source>
        <dbReference type="EMBL" id="SFA54891.1"/>
    </source>
</evidence>
<gene>
    <name evidence="3" type="ORF">SAMN04488511_11437</name>
</gene>
<keyword evidence="2" id="KW-0472">Membrane</keyword>
<keyword evidence="2" id="KW-1133">Transmembrane helix</keyword>
<keyword evidence="2" id="KW-0812">Transmembrane</keyword>
<protein>
    <submittedName>
        <fullName evidence="3">Uncharacterized protein</fullName>
    </submittedName>
</protein>
<dbReference type="STRING" id="332999.SAMN04488511_11437"/>
<reference evidence="4" key="1">
    <citation type="submission" date="2016-10" db="EMBL/GenBank/DDBJ databases">
        <authorList>
            <person name="Varghese N."/>
            <person name="Submissions S."/>
        </authorList>
    </citation>
    <scope>NUCLEOTIDE SEQUENCE [LARGE SCALE GENOMIC DNA]</scope>
    <source>
        <strain evidence="4">DSM 18130</strain>
    </source>
</reference>
<feature type="compositionally biased region" description="Low complexity" evidence="1">
    <location>
        <begin position="273"/>
        <end position="286"/>
    </location>
</feature>
<proteinExistence type="predicted"/>
<keyword evidence="4" id="KW-1185">Reference proteome</keyword>
<sequence length="657" mass="73991">MQLETLKQLNNNMNKTKFKLIGKYMLLIALTGLTILGCKKEKSENLPDEIASNSKERLSLTKKDFNGIYSELRKTNGKELPANISSRFPEFVSLLHHDSRLVSKTALSIKPNSTLMLARKDALKASLTPLPKTSTTPTPTNGQDTPTYDEVMTELVDDQAFKSLLNVEGEIQVDDIVYKVTPYGTFFTNASNYNSLNSVFADIALQNDYTLRLEDQTAPILMNSVQVQSTQYNDVRLLNSNVFFVDSFVEEDVPQPEVTVFPSDEALAPLVFPSINDSGNNNGNTTTPPPPSDDLPIENRQSYILNKEMGTNTSNPDPAYNNNIEYSIEFRSGLLGSGSLLQTFFDNSTRYNNFTNKYRMSALFYNRNYGIIKTLGIKVKCQKKGWLWWNKTEAQEIRAGWDYISYKSDRSVDKIGLPSTKFAPSIGEPFLINPTEDPFYGVPMWSSTDSYAKRYNLYGWYMKRGSNEIFTITIPGGILPVNNLEDIELPSSIFKGIVQSGWNKLKNVLEASAPSAAPSLYNPNAKNFKFPVYPLNGHGEVKYLSINDMENMPKSFMKGISKTQYLNGDYKVYSIVSPQEIREYNTDMIDIPLEFSTVDVNLSTNVNKLALDIGQAARSLLTDQLGAHYDVDKGTIIGAVKWDNQWRSIRLNFKMKD</sequence>
<name>A0A1I0TST8_9SPHI</name>